<dbReference type="AlphaFoldDB" id="A0A0B5H4N0"/>
<keyword evidence="11" id="KW-0793">Thylakoid</keyword>
<dbReference type="GO" id="GO:0046933">
    <property type="term" value="F:proton-transporting ATP synthase activity, rotational mechanism"/>
    <property type="evidence" value="ECO:0007669"/>
    <property type="project" value="UniProtKB-UniRule"/>
</dbReference>
<name>A0A0B5H4N0_9EUGL</name>
<evidence type="ECO:0000256" key="11">
    <source>
        <dbReference type="HAMAP-Rule" id="MF_01398"/>
    </source>
</evidence>
<proteinExistence type="inferred from homology"/>
<comment type="similarity">
    <text evidence="11 12">Belongs to the ATPase B chain family.</text>
</comment>
<evidence type="ECO:0000256" key="4">
    <source>
        <dbReference type="ARBA" id="ARBA00022692"/>
    </source>
</evidence>
<keyword evidence="3 11" id="KW-0138">CF(0)</keyword>
<comment type="subcellular location">
    <subcellularLocation>
        <location evidence="1">Membrane</location>
        <topology evidence="1">Single-pass membrane protein</topology>
    </subcellularLocation>
    <subcellularLocation>
        <location evidence="11">Plastid</location>
        <location evidence="11">Chloroplast thylakoid membrane</location>
        <topology evidence="11">Single-pass membrane protein</topology>
    </subcellularLocation>
</comment>
<comment type="subunit">
    <text evidence="11">F-type ATPases have 2 components, F(1) - the catalytic core - and F(0) - the membrane proton channel. F(1) has five subunits: alpha(3), beta(3), gamma(1), delta(1), epsilon(1). F(0) has four main subunits: a(1), b(1), b'(1) and c(10-14). The alpha and beta chains form an alternating ring which encloses part of the gamma chain. F(1) is attached to F(0) by a central stalk formed by the gamma and epsilon chains, while a peripheral stalk is formed by the delta, b and b' chains.</text>
</comment>
<keyword evidence="7 11" id="KW-0406">Ion transport</keyword>
<geneLocation type="chloroplast" evidence="14"/>
<dbReference type="HAMAP" id="MF_01398">
    <property type="entry name" value="ATP_synth_b_bprime"/>
    <property type="match status" value="1"/>
</dbReference>
<evidence type="ECO:0000256" key="7">
    <source>
        <dbReference type="ARBA" id="ARBA00023065"/>
    </source>
</evidence>
<evidence type="ECO:0000256" key="10">
    <source>
        <dbReference type="ARBA" id="ARBA00025198"/>
    </source>
</evidence>
<evidence type="ECO:0000256" key="13">
    <source>
        <dbReference type="SAM" id="Coils"/>
    </source>
</evidence>
<dbReference type="GO" id="GO:0009535">
    <property type="term" value="C:chloroplast thylakoid membrane"/>
    <property type="evidence" value="ECO:0007669"/>
    <property type="project" value="UniProtKB-SubCell"/>
</dbReference>
<comment type="function">
    <text evidence="11">Component of the F(0) channel, it forms part of the peripheral stalk, linking F(1) to F(0).</text>
</comment>
<dbReference type="PANTHER" id="PTHR34264:SF3">
    <property type="entry name" value="ATP SYNTHASE SUBUNIT B, CHLOROPLASTIC"/>
    <property type="match status" value="1"/>
</dbReference>
<accession>A0A0B5H4N0</accession>
<keyword evidence="2 11" id="KW-0813">Transport</keyword>
<keyword evidence="14" id="KW-0934">Plastid</keyword>
<reference evidence="14" key="1">
    <citation type="journal article" date="2013" name="J. Eukaryot. Microbiol.">
        <title>Tracing patterns of chloroplast evolution in euglenoids: contributions from Colacium vesiculosum and Strombomonas acuminata (Euglenophyta).</title>
        <authorList>
            <person name="Wiegert K.E."/>
            <person name="Bennett M.S."/>
            <person name="Triemer R.E."/>
        </authorList>
    </citation>
    <scope>NUCLEOTIDE SEQUENCE</scope>
</reference>
<keyword evidence="14" id="KW-0150">Chloroplast</keyword>
<gene>
    <name evidence="11 14" type="primary">atpF</name>
</gene>
<sequence length="183" mass="20822">MVINNNINIFMLISESEGFGINTDILETNVLNLSVVIGVLIYYGRIVLSDLISNRKEVVLKSLQEADNKLREAEENLVFAKKNFEMAKVKSEQIRSQSLLLANQTSQSMLNAVEEDIKRLKVANLAAVRFEEEKSINEVCQKLSYLALNTVVDRLNKRLNSNLQKKILLQNIDKLSIKSLNRK</sequence>
<dbReference type="Pfam" id="PF00430">
    <property type="entry name" value="ATP-synt_B"/>
    <property type="match status" value="1"/>
</dbReference>
<dbReference type="PANTHER" id="PTHR34264">
    <property type="entry name" value="ATP SYNTHASE SUBUNIT B, CHLOROPLASTIC"/>
    <property type="match status" value="1"/>
</dbReference>
<feature type="coiled-coil region" evidence="13">
    <location>
        <begin position="56"/>
        <end position="90"/>
    </location>
</feature>
<dbReference type="GO" id="GO:0045259">
    <property type="term" value="C:proton-transporting ATP synthase complex"/>
    <property type="evidence" value="ECO:0007669"/>
    <property type="project" value="UniProtKB-KW"/>
</dbReference>
<comment type="function">
    <text evidence="10 11">F(1)F(0) ATP synthase produces ATP from ADP in the presence of a proton or sodium gradient. F-type ATPases consist of two structural domains, F(1) containing the extramembraneous catalytic core and F(0) containing the membrane proton channel, linked together by a central stalk and a peripheral stalk. During catalysis, ATP synthesis in the catalytic domain of F(1) is coupled via a rotary mechanism of the central stalk subunits to proton translocation.</text>
</comment>
<dbReference type="CDD" id="cd06503">
    <property type="entry name" value="ATP-synt_Fo_b"/>
    <property type="match status" value="1"/>
</dbReference>
<evidence type="ECO:0000256" key="1">
    <source>
        <dbReference type="ARBA" id="ARBA00004167"/>
    </source>
</evidence>
<keyword evidence="5 11" id="KW-0375">Hydrogen ion transport</keyword>
<keyword evidence="9 11" id="KW-0066">ATP synthesis</keyword>
<comment type="miscellaneous">
    <text evidence="11">In plastids the F-type ATPase is also known as CF(1)CF(0).</text>
</comment>
<evidence type="ECO:0000256" key="6">
    <source>
        <dbReference type="ARBA" id="ARBA00022989"/>
    </source>
</evidence>
<evidence type="ECO:0000256" key="3">
    <source>
        <dbReference type="ARBA" id="ARBA00022547"/>
    </source>
</evidence>
<evidence type="ECO:0000256" key="12">
    <source>
        <dbReference type="RuleBase" id="RU003848"/>
    </source>
</evidence>
<protein>
    <recommendedName>
        <fullName evidence="11">ATP synthase subunit b, chloroplastic</fullName>
    </recommendedName>
    <alternativeName>
        <fullName evidence="11">ATP synthase F(0) sector subunit b</fullName>
    </alternativeName>
    <alternativeName>
        <fullName evidence="11">ATPase subunit I</fullName>
    </alternativeName>
</protein>
<keyword evidence="13" id="KW-0175">Coiled coil</keyword>
<evidence type="ECO:0000256" key="9">
    <source>
        <dbReference type="ARBA" id="ARBA00023310"/>
    </source>
</evidence>
<organism evidence="14">
    <name type="scientific">Strombomonas acuminata</name>
    <dbReference type="NCBI Taxonomy" id="201859"/>
    <lineage>
        <taxon>Eukaryota</taxon>
        <taxon>Discoba</taxon>
        <taxon>Euglenozoa</taxon>
        <taxon>Euglenida</taxon>
        <taxon>Spirocuta</taxon>
        <taxon>Euglenophyceae</taxon>
        <taxon>Euglenales</taxon>
        <taxon>Euglenaceae</taxon>
        <taxon>Strombomonas</taxon>
    </lineage>
</organism>
<keyword evidence="4 11" id="KW-0812">Transmembrane</keyword>
<evidence type="ECO:0000256" key="2">
    <source>
        <dbReference type="ARBA" id="ARBA00022448"/>
    </source>
</evidence>
<keyword evidence="8 11" id="KW-0472">Membrane</keyword>
<evidence type="ECO:0000256" key="5">
    <source>
        <dbReference type="ARBA" id="ARBA00022781"/>
    </source>
</evidence>
<evidence type="ECO:0000313" key="14">
    <source>
        <dbReference type="EMBL" id="AJF36619.1"/>
    </source>
</evidence>
<evidence type="ECO:0000256" key="8">
    <source>
        <dbReference type="ARBA" id="ARBA00023136"/>
    </source>
</evidence>
<dbReference type="EMBL" id="JN674637">
    <property type="protein sequence ID" value="AJF36619.1"/>
    <property type="molecule type" value="Genomic_DNA"/>
</dbReference>
<keyword evidence="6 11" id="KW-1133">Transmembrane helix</keyword>
<dbReference type="InterPro" id="IPR002146">
    <property type="entry name" value="ATP_synth_b/b'su_bac/chlpt"/>
</dbReference>